<dbReference type="GO" id="GO:0016592">
    <property type="term" value="C:mediator complex"/>
    <property type="evidence" value="ECO:0007669"/>
    <property type="project" value="TreeGrafter"/>
</dbReference>
<reference evidence="1" key="1">
    <citation type="submission" date="2022-12" db="EMBL/GenBank/DDBJ databases">
        <title>Genome assemblies of Blomia tropicalis.</title>
        <authorList>
            <person name="Cui Y."/>
        </authorList>
    </citation>
    <scope>NUCLEOTIDE SEQUENCE</scope>
    <source>
        <tissue evidence="1">Adult mites</tissue>
    </source>
</reference>
<organism evidence="1 2">
    <name type="scientific">Blomia tropicalis</name>
    <name type="common">Mite</name>
    <dbReference type="NCBI Taxonomy" id="40697"/>
    <lineage>
        <taxon>Eukaryota</taxon>
        <taxon>Metazoa</taxon>
        <taxon>Ecdysozoa</taxon>
        <taxon>Arthropoda</taxon>
        <taxon>Chelicerata</taxon>
        <taxon>Arachnida</taxon>
        <taxon>Acari</taxon>
        <taxon>Acariformes</taxon>
        <taxon>Sarcoptiformes</taxon>
        <taxon>Astigmata</taxon>
        <taxon>Glycyphagoidea</taxon>
        <taxon>Echimyopodidae</taxon>
        <taxon>Blomia</taxon>
    </lineage>
</organism>
<dbReference type="CDD" id="cd23158">
    <property type="entry name" value="Prefoldin_UXT"/>
    <property type="match status" value="1"/>
</dbReference>
<dbReference type="Proteomes" id="UP001142055">
    <property type="component" value="Chromosome 1"/>
</dbReference>
<evidence type="ECO:0000313" key="2">
    <source>
        <dbReference type="Proteomes" id="UP001142055"/>
    </source>
</evidence>
<dbReference type="GO" id="GO:0003714">
    <property type="term" value="F:transcription corepressor activity"/>
    <property type="evidence" value="ECO:0007669"/>
    <property type="project" value="TreeGrafter"/>
</dbReference>
<name>A0A9Q0RP01_BLOTA</name>
<evidence type="ECO:0000313" key="1">
    <source>
        <dbReference type="EMBL" id="KAJ6222938.1"/>
    </source>
</evidence>
<dbReference type="AlphaFoldDB" id="A0A9Q0RP01"/>
<dbReference type="OMA" id="GCNFFTD"/>
<accession>A0A9Q0RP01</accession>
<protein>
    <submittedName>
        <fullName evidence="1">Uncharacterized protein</fullName>
    </submittedName>
</protein>
<dbReference type="EMBL" id="JAPWDV010000001">
    <property type="protein sequence ID" value="KAJ6222938.1"/>
    <property type="molecule type" value="Genomic_DNA"/>
</dbReference>
<proteinExistence type="predicted"/>
<dbReference type="InterPro" id="IPR004127">
    <property type="entry name" value="Prefoldin_subunit_alpha"/>
</dbReference>
<dbReference type="PANTHER" id="PTHR13345:SF9">
    <property type="entry name" value="PROTEIN UXT"/>
    <property type="match status" value="1"/>
</dbReference>
<dbReference type="Pfam" id="PF02996">
    <property type="entry name" value="Prefoldin"/>
    <property type="match status" value="1"/>
</dbReference>
<dbReference type="GO" id="GO:0045944">
    <property type="term" value="P:positive regulation of transcription by RNA polymerase II"/>
    <property type="evidence" value="ECO:0007669"/>
    <property type="project" value="TreeGrafter"/>
</dbReference>
<sequence length="125" mass="14562">MDFPLQTGSSLEDQITKYEHFIDVVLKGDLKRVSKEYEIICERVVEYMNIKTTIKTLIENKINEFKTMSDIGSNCYVKCVVPNSDMIYLDVGLNHFVQLKLEEALIFIEKRVELYNQTLETLSSK</sequence>
<dbReference type="PANTHER" id="PTHR13345">
    <property type="entry name" value="MEDIATOR OF RNA POLYMERASE II TRANSCRIPTION SUBUNIT 10"/>
    <property type="match status" value="1"/>
</dbReference>
<keyword evidence="2" id="KW-1185">Reference proteome</keyword>
<dbReference type="Gene3D" id="1.10.287.370">
    <property type="match status" value="1"/>
</dbReference>
<comment type="caution">
    <text evidence="1">The sequence shown here is derived from an EMBL/GenBank/DDBJ whole genome shotgun (WGS) entry which is preliminary data.</text>
</comment>
<dbReference type="SUPFAM" id="SSF46579">
    <property type="entry name" value="Prefoldin"/>
    <property type="match status" value="1"/>
</dbReference>
<dbReference type="InterPro" id="IPR009053">
    <property type="entry name" value="Prefoldin"/>
</dbReference>
<gene>
    <name evidence="1" type="ORF">RDWZM_001483</name>
</gene>